<dbReference type="Gene3D" id="1.10.340.70">
    <property type="match status" value="1"/>
</dbReference>
<comment type="caution">
    <text evidence="2">The sequence shown here is derived from an EMBL/GenBank/DDBJ whole genome shotgun (WGS) entry which is preliminary data.</text>
</comment>
<evidence type="ECO:0000313" key="2">
    <source>
        <dbReference type="EMBL" id="KAL1276941.1"/>
    </source>
</evidence>
<reference evidence="2 3" key="1">
    <citation type="submission" date="2023-09" db="EMBL/GenBank/DDBJ databases">
        <authorList>
            <person name="Wang M."/>
        </authorList>
    </citation>
    <scope>NUCLEOTIDE SEQUENCE [LARGE SCALE GENOMIC DNA]</scope>
    <source>
        <strain evidence="2">GT-2023</strain>
        <tissue evidence="2">Liver</tissue>
    </source>
</reference>
<accession>A0ABR3NIX4</accession>
<dbReference type="PANTHER" id="PTHR47331">
    <property type="entry name" value="PHD-TYPE DOMAIN-CONTAINING PROTEIN"/>
    <property type="match status" value="1"/>
</dbReference>
<gene>
    <name evidence="2" type="ORF">QQF64_023614</name>
</gene>
<evidence type="ECO:0000313" key="3">
    <source>
        <dbReference type="Proteomes" id="UP001558613"/>
    </source>
</evidence>
<keyword evidence="3" id="KW-1185">Reference proteome</keyword>
<dbReference type="Pfam" id="PF17921">
    <property type="entry name" value="Integrase_H2C2"/>
    <property type="match status" value="1"/>
</dbReference>
<organism evidence="2 3">
    <name type="scientific">Cirrhinus molitorella</name>
    <name type="common">mud carp</name>
    <dbReference type="NCBI Taxonomy" id="172907"/>
    <lineage>
        <taxon>Eukaryota</taxon>
        <taxon>Metazoa</taxon>
        <taxon>Chordata</taxon>
        <taxon>Craniata</taxon>
        <taxon>Vertebrata</taxon>
        <taxon>Euteleostomi</taxon>
        <taxon>Actinopterygii</taxon>
        <taxon>Neopterygii</taxon>
        <taxon>Teleostei</taxon>
        <taxon>Ostariophysi</taxon>
        <taxon>Cypriniformes</taxon>
        <taxon>Cyprinidae</taxon>
        <taxon>Labeoninae</taxon>
        <taxon>Labeonini</taxon>
        <taxon>Cirrhinus</taxon>
    </lineage>
</organism>
<proteinExistence type="predicted"/>
<protein>
    <recommendedName>
        <fullName evidence="1">Integrase zinc-binding domain-containing protein</fullName>
    </recommendedName>
</protein>
<dbReference type="Proteomes" id="UP001558613">
    <property type="component" value="Unassembled WGS sequence"/>
</dbReference>
<dbReference type="InterPro" id="IPR041588">
    <property type="entry name" value="Integrase_H2C2"/>
</dbReference>
<dbReference type="PANTHER" id="PTHR47331:SF5">
    <property type="entry name" value="RIBONUCLEASE H"/>
    <property type="match status" value="1"/>
</dbReference>
<dbReference type="EMBL" id="JAYMGO010000003">
    <property type="protein sequence ID" value="KAL1276941.1"/>
    <property type="molecule type" value="Genomic_DNA"/>
</dbReference>
<evidence type="ECO:0000259" key="1">
    <source>
        <dbReference type="Pfam" id="PF17921"/>
    </source>
</evidence>
<name>A0ABR3NIX4_9TELE</name>
<feature type="domain" description="Integrase zinc-binding" evidence="1">
    <location>
        <begin position="134"/>
        <end position="184"/>
    </location>
</feature>
<sequence>MELRATKFCGLTLADPGSSLPDPNQFSTFEELLGTTCKSMHGAAEKTGEPGASEYKQAERSLLRQAQLDSFPTEYHALKTGNPIPSSSRLLTLSPELDETAALIRVGGRLRRATQLSYNTIHPIVLDPKHPITHLLIKKYDTELCHPGPERVFAEMRRYYWILRGRETIRRYQRSCVECQRWRAKPTIPKMAELPPTRLRLMKPAF</sequence>